<evidence type="ECO:0000259" key="2">
    <source>
        <dbReference type="PROSITE" id="PS52019"/>
    </source>
</evidence>
<reference evidence="3 4" key="1">
    <citation type="submission" date="2022-07" db="EMBL/GenBank/DDBJ databases">
        <authorList>
            <person name="Phongsopitanun W."/>
            <person name="Tanasupawat S."/>
        </authorList>
    </citation>
    <scope>NUCLEOTIDE SEQUENCE [LARGE SCALE GENOMIC DNA]</scope>
    <source>
        <strain evidence="3 4">RCU-064</strain>
    </source>
</reference>
<dbReference type="Proteomes" id="UP001204746">
    <property type="component" value="Unassembled WGS sequence"/>
</dbReference>
<dbReference type="PROSITE" id="PS52019">
    <property type="entry name" value="PKS_MFAS_DH"/>
    <property type="match status" value="1"/>
</dbReference>
<keyword evidence="4" id="KW-1185">Reference proteome</keyword>
<dbReference type="InterPro" id="IPR049552">
    <property type="entry name" value="PKS_DH_N"/>
</dbReference>
<evidence type="ECO:0000256" key="1">
    <source>
        <dbReference type="PROSITE-ProRule" id="PRU01363"/>
    </source>
</evidence>
<dbReference type="Pfam" id="PF14765">
    <property type="entry name" value="PS-DH"/>
    <property type="match status" value="1"/>
</dbReference>
<dbReference type="RefSeq" id="WP_256656388.1">
    <property type="nucleotide sequence ID" value="NZ_JANIAA010000251.1"/>
</dbReference>
<gene>
    <name evidence="3" type="ORF">NP777_47305</name>
</gene>
<comment type="caution">
    <text evidence="1">Lacks conserved residue(s) required for the propagation of feature annotation.</text>
</comment>
<feature type="region of interest" description="C-terminal hotdog fold" evidence="1">
    <location>
        <begin position="86"/>
        <end position="125"/>
    </location>
</feature>
<dbReference type="InterPro" id="IPR049551">
    <property type="entry name" value="PKS_DH_C"/>
</dbReference>
<dbReference type="InterPro" id="IPR049900">
    <property type="entry name" value="PKS_mFAS_DH"/>
</dbReference>
<dbReference type="SMART" id="SM00826">
    <property type="entry name" value="PKS_DH"/>
    <property type="match status" value="1"/>
</dbReference>
<proteinExistence type="predicted"/>
<evidence type="ECO:0000313" key="4">
    <source>
        <dbReference type="Proteomes" id="UP001204746"/>
    </source>
</evidence>
<dbReference type="InterPro" id="IPR042104">
    <property type="entry name" value="PKS_dehydratase_sf"/>
</dbReference>
<dbReference type="EMBL" id="JANIAA010000251">
    <property type="protein sequence ID" value="MCQ8195689.1"/>
    <property type="molecule type" value="Genomic_DNA"/>
</dbReference>
<organism evidence="3 4">
    <name type="scientific">Streptomyces rugosispiralis</name>
    <dbReference type="NCBI Taxonomy" id="2967341"/>
    <lineage>
        <taxon>Bacteria</taxon>
        <taxon>Bacillati</taxon>
        <taxon>Actinomycetota</taxon>
        <taxon>Actinomycetes</taxon>
        <taxon>Kitasatosporales</taxon>
        <taxon>Streptomycetaceae</taxon>
        <taxon>Streptomyces</taxon>
    </lineage>
</organism>
<evidence type="ECO:0000313" key="3">
    <source>
        <dbReference type="EMBL" id="MCQ8195689.1"/>
    </source>
</evidence>
<dbReference type="Gene3D" id="3.10.129.110">
    <property type="entry name" value="Polyketide synthase dehydratase"/>
    <property type="match status" value="1"/>
</dbReference>
<accession>A0ABT1VFV1</accession>
<feature type="region of interest" description="N-terminal hotdog fold" evidence="1">
    <location>
        <begin position="1"/>
        <end position="75"/>
    </location>
</feature>
<protein>
    <submittedName>
        <fullName evidence="3">Polyketide synthase dehydratase domain-containing protein</fullName>
    </submittedName>
</protein>
<sequence length="125" mass="13162">MELVLQAGLWLGCGVVEELTLEGPLVLPERGGVEVQVSVGGVDEVGCRSVSVFSCRGGEWVRHAVGVLGVGDGVVPGVGVWPPVGAERVGVAGVYEVLAERGYVYGPVFQGLRDAWRRGDEIFVE</sequence>
<dbReference type="Pfam" id="PF21089">
    <property type="entry name" value="PKS_DH_N"/>
    <property type="match status" value="1"/>
</dbReference>
<feature type="non-terminal residue" evidence="3">
    <location>
        <position position="125"/>
    </location>
</feature>
<name>A0ABT1VFV1_9ACTN</name>
<dbReference type="InterPro" id="IPR020807">
    <property type="entry name" value="PKS_DH"/>
</dbReference>
<feature type="domain" description="PKS/mFAS DH" evidence="2">
    <location>
        <begin position="1"/>
        <end position="125"/>
    </location>
</feature>
<comment type="caution">
    <text evidence="3">The sequence shown here is derived from an EMBL/GenBank/DDBJ whole genome shotgun (WGS) entry which is preliminary data.</text>
</comment>